<evidence type="ECO:0000313" key="3">
    <source>
        <dbReference type="Proteomes" id="UP000542813"/>
    </source>
</evidence>
<organism evidence="2 3">
    <name type="scientific">Jiangella mangrovi</name>
    <dbReference type="NCBI Taxonomy" id="1524084"/>
    <lineage>
        <taxon>Bacteria</taxon>
        <taxon>Bacillati</taxon>
        <taxon>Actinomycetota</taxon>
        <taxon>Actinomycetes</taxon>
        <taxon>Jiangellales</taxon>
        <taxon>Jiangellaceae</taxon>
        <taxon>Jiangella</taxon>
    </lineage>
</organism>
<keyword evidence="3" id="KW-1185">Reference proteome</keyword>
<gene>
    <name evidence="2" type="ORF">HD601_002789</name>
</gene>
<reference evidence="2 3" key="1">
    <citation type="submission" date="2020-08" db="EMBL/GenBank/DDBJ databases">
        <title>Sequencing the genomes of 1000 actinobacteria strains.</title>
        <authorList>
            <person name="Klenk H.-P."/>
        </authorList>
    </citation>
    <scope>NUCLEOTIDE SEQUENCE [LARGE SCALE GENOMIC DNA]</scope>
    <source>
        <strain evidence="2 3">DSM 102122</strain>
    </source>
</reference>
<comment type="caution">
    <text evidence="2">The sequence shown here is derived from an EMBL/GenBank/DDBJ whole genome shotgun (WGS) entry which is preliminary data.</text>
</comment>
<dbReference type="Proteomes" id="UP000542813">
    <property type="component" value="Unassembled WGS sequence"/>
</dbReference>
<dbReference type="RefSeq" id="WP_184822755.1">
    <property type="nucleotide sequence ID" value="NZ_JACHMM010000001.1"/>
</dbReference>
<keyword evidence="1" id="KW-0472">Membrane</keyword>
<evidence type="ECO:0000313" key="2">
    <source>
        <dbReference type="EMBL" id="MBB5788214.1"/>
    </source>
</evidence>
<dbReference type="AlphaFoldDB" id="A0A7W9GQY0"/>
<evidence type="ECO:0000256" key="1">
    <source>
        <dbReference type="SAM" id="Phobius"/>
    </source>
</evidence>
<keyword evidence="1" id="KW-1133">Transmembrane helix</keyword>
<name>A0A7W9GQY0_9ACTN</name>
<proteinExistence type="predicted"/>
<dbReference type="EMBL" id="JACHMM010000001">
    <property type="protein sequence ID" value="MBB5788214.1"/>
    <property type="molecule type" value="Genomic_DNA"/>
</dbReference>
<keyword evidence="1" id="KW-0812">Transmembrane</keyword>
<protein>
    <submittedName>
        <fullName evidence="2">Uncharacterized protein</fullName>
    </submittedName>
</protein>
<feature type="transmembrane region" description="Helical" evidence="1">
    <location>
        <begin position="35"/>
        <end position="54"/>
    </location>
</feature>
<sequence length="55" mass="6570">MTRTYRRERSRLTRLRKLRQHTEVIGQILRDLRPLIIGAFSILGVTLHQFVALLR</sequence>
<accession>A0A7W9GQY0</accession>